<keyword evidence="4 6" id="KW-0238">DNA-binding</keyword>
<comment type="similarity">
    <text evidence="2 6">Belongs to the transposase mutator family.</text>
</comment>
<dbReference type="GO" id="GO:0006313">
    <property type="term" value="P:DNA transposition"/>
    <property type="evidence" value="ECO:0007669"/>
    <property type="project" value="UniProtKB-UniRule"/>
</dbReference>
<evidence type="ECO:0000256" key="3">
    <source>
        <dbReference type="ARBA" id="ARBA00022578"/>
    </source>
</evidence>
<keyword evidence="5 6" id="KW-0233">DNA recombination</keyword>
<protein>
    <recommendedName>
        <fullName evidence="6">Mutator family transposase</fullName>
    </recommendedName>
</protein>
<evidence type="ECO:0000256" key="4">
    <source>
        <dbReference type="ARBA" id="ARBA00023125"/>
    </source>
</evidence>
<keyword evidence="6" id="KW-0814">Transposable element</keyword>
<sequence length="103" mass="11706">MVKNIIKALASELAKNIKNKKDLGEFSALLKKFTIEIALNDELSEHLGYEKNQSALTDNARNGFSQKTLRTENGSLLIDIPRDRQSSFEPQLIHFDGRINDYL</sequence>
<dbReference type="Pfam" id="PF00872">
    <property type="entry name" value="Transposase_mut"/>
    <property type="match status" value="1"/>
</dbReference>
<evidence type="ECO:0000256" key="2">
    <source>
        <dbReference type="ARBA" id="ARBA00010961"/>
    </source>
</evidence>
<dbReference type="AlphaFoldDB" id="A0AAU6TUX3"/>
<proteinExistence type="inferred from homology"/>
<accession>A0AAU6TUX3</accession>
<evidence type="ECO:0000256" key="1">
    <source>
        <dbReference type="ARBA" id="ARBA00002190"/>
    </source>
</evidence>
<dbReference type="InterPro" id="IPR001207">
    <property type="entry name" value="Transposase_mutator"/>
</dbReference>
<evidence type="ECO:0000313" key="7">
    <source>
        <dbReference type="EMBL" id="XAG65442.1"/>
    </source>
</evidence>
<dbReference type="EMBL" id="CP095362">
    <property type="protein sequence ID" value="XAG65442.1"/>
    <property type="molecule type" value="Genomic_DNA"/>
</dbReference>
<comment type="function">
    <text evidence="1 6">Required for the transposition of the insertion element.</text>
</comment>
<dbReference type="PANTHER" id="PTHR33217:SF5">
    <property type="entry name" value="MUTATOR FAMILY TRANSPOSASE"/>
    <property type="match status" value="1"/>
</dbReference>
<reference evidence="7" key="1">
    <citation type="submission" date="2022-03" db="EMBL/GenBank/DDBJ databases">
        <title>Sea Food Isolates.</title>
        <authorList>
            <person name="Li c."/>
        </authorList>
    </citation>
    <scope>NUCLEOTIDE SEQUENCE</scope>
    <source>
        <strain evidence="7">19GA11TI05</strain>
    </source>
</reference>
<dbReference type="GO" id="GO:0003677">
    <property type="term" value="F:DNA binding"/>
    <property type="evidence" value="ECO:0007669"/>
    <property type="project" value="UniProtKB-UniRule"/>
</dbReference>
<keyword evidence="3 6" id="KW-0815">Transposition</keyword>
<dbReference type="PANTHER" id="PTHR33217">
    <property type="entry name" value="TRANSPOSASE FOR INSERTION SEQUENCE ELEMENT IS1081"/>
    <property type="match status" value="1"/>
</dbReference>
<organism evidence="7">
    <name type="scientific">bacterium 19GA11TI05</name>
    <dbReference type="NCBI Taxonomy" id="2920688"/>
    <lineage>
        <taxon>Bacteria</taxon>
    </lineage>
</organism>
<evidence type="ECO:0000256" key="6">
    <source>
        <dbReference type="RuleBase" id="RU365089"/>
    </source>
</evidence>
<evidence type="ECO:0000256" key="5">
    <source>
        <dbReference type="ARBA" id="ARBA00023172"/>
    </source>
</evidence>
<name>A0AAU6TUX3_UNCXX</name>
<gene>
    <name evidence="7" type="ORF">MRM81_18740</name>
</gene>
<dbReference type="GO" id="GO:0004803">
    <property type="term" value="F:transposase activity"/>
    <property type="evidence" value="ECO:0007669"/>
    <property type="project" value="UniProtKB-UniRule"/>
</dbReference>